<dbReference type="GO" id="GO:0016746">
    <property type="term" value="F:acyltransferase activity"/>
    <property type="evidence" value="ECO:0007669"/>
    <property type="project" value="UniProtKB-KW"/>
</dbReference>
<dbReference type="SUPFAM" id="SSF52777">
    <property type="entry name" value="CoA-dependent acyltransferases"/>
    <property type="match status" value="2"/>
</dbReference>
<organism evidence="8 9">
    <name type="scientific">Stephanodiscus triporus</name>
    <dbReference type="NCBI Taxonomy" id="2934178"/>
    <lineage>
        <taxon>Eukaryota</taxon>
        <taxon>Sar</taxon>
        <taxon>Stramenopiles</taxon>
        <taxon>Ochrophyta</taxon>
        <taxon>Bacillariophyta</taxon>
        <taxon>Coscinodiscophyceae</taxon>
        <taxon>Thalassiosirophycidae</taxon>
        <taxon>Stephanodiscales</taxon>
        <taxon>Stephanodiscaceae</taxon>
        <taxon>Stephanodiscus</taxon>
    </lineage>
</organism>
<evidence type="ECO:0000256" key="5">
    <source>
        <dbReference type="RuleBase" id="RU003801"/>
    </source>
</evidence>
<protein>
    <recommendedName>
        <fullName evidence="7">Choline/carnitine acyltransferase domain-containing protein</fullName>
    </recommendedName>
</protein>
<sequence>MTSRDATYTAGSEGGGCTDSSQQLSSSSLSQGSSSAESVASIRKAITPGSTYAGQSSLPRLPIPTLEETLDRFPAVVTAILNKEDMKKCLEEIRMFLETDGPALQQLLIDYDQRGREEGRVGSFVEEFWTDAYLTPDSSVVMNLNPFFVLEDGPDTMKATSQSRRAASLCFSAIKFASSLKNEAIVPDSFRGKPLCMDQFRALFGACRVPEVDKDTVAVNPESTHVVVLENNQFYFFQALNPDGSVAVNEDDILEILTAIKSDASQVSPELSSRNALGVLTTLSRREWAVARDIIVSHSPNNETSLDIVDGALFVLVIDNVAPNSISEAAANMLHGTYNLRSEEHSIEYQSGSCCNRWYDKLQIIVCQDGRAGINFEHSAIDGHTALRLVSDIFADNVISFAQSITKTIYSDSKFPSVIQADVRRATDGNSALSIPRKLNFDLPQSVLDKIYFAETAMGDEIVASDTFVLEFDGFGKTMIVHNNLSPDSFVQLSIQLAYFRLYGKNVSQYEPVLMKSFYHGRTEAMRAATEMASKFCKLWLNHAATKREKLEALRAATEHHSAGIKLSASGKGLERHLFALMKIAEKNDIPTPDFFSSKAYTKLNHTVLSTSNCGNPCLRLFGFGPVVQDGFGIGYIIRDNGIQYSISSKHRQTKRYASTLKKTLIDMGNMLQPLSSVTVACDHLRPNASVSEAEYCDAYGDTFGESHKGAGDNSGNFGSSSSPTTSSAGRQTLARVLQRQPSVRASELCRYGQLLTSSDSPVGEEDRGK</sequence>
<dbReference type="InterPro" id="IPR042231">
    <property type="entry name" value="Cho/carn_acyl_trans_2"/>
</dbReference>
<dbReference type="Gene3D" id="3.30.559.10">
    <property type="entry name" value="Chloramphenicol acetyltransferase-like domain"/>
    <property type="match status" value="1"/>
</dbReference>
<evidence type="ECO:0000256" key="6">
    <source>
        <dbReference type="SAM" id="MobiDB-lite"/>
    </source>
</evidence>
<keyword evidence="2 5" id="KW-0808">Transferase</keyword>
<dbReference type="EMBL" id="JALLAZ020001102">
    <property type="protein sequence ID" value="KAL3780678.1"/>
    <property type="molecule type" value="Genomic_DNA"/>
</dbReference>
<evidence type="ECO:0000313" key="8">
    <source>
        <dbReference type="EMBL" id="KAL3780678.1"/>
    </source>
</evidence>
<feature type="compositionally biased region" description="Polar residues" evidence="6">
    <location>
        <begin position="1"/>
        <end position="10"/>
    </location>
</feature>
<evidence type="ECO:0000313" key="9">
    <source>
        <dbReference type="Proteomes" id="UP001530315"/>
    </source>
</evidence>
<keyword evidence="3 5" id="KW-0012">Acyltransferase</keyword>
<dbReference type="PANTHER" id="PTHR22589:SF29">
    <property type="entry name" value="MITOCHONDRIAL CARNITINE O-ACETYLTRANSFERASE-RELATED"/>
    <property type="match status" value="1"/>
</dbReference>
<dbReference type="PROSITE" id="PS00440">
    <property type="entry name" value="ACYLTRANSF_C_2"/>
    <property type="match status" value="1"/>
</dbReference>
<dbReference type="InterPro" id="IPR000542">
    <property type="entry name" value="Carn_acyl_trans"/>
</dbReference>
<dbReference type="AlphaFoldDB" id="A0ABD3NZS5"/>
<dbReference type="Gene3D" id="3.30.559.70">
    <property type="entry name" value="Choline/Carnitine o-acyltransferase, domain 2"/>
    <property type="match status" value="1"/>
</dbReference>
<dbReference type="Proteomes" id="UP001530315">
    <property type="component" value="Unassembled WGS sequence"/>
</dbReference>
<dbReference type="FunFam" id="3.30.559.10:FF:000019">
    <property type="entry name" value="Carnitine acetyl transferase"/>
    <property type="match status" value="1"/>
</dbReference>
<feature type="active site" description="Proton acceptor" evidence="4">
    <location>
        <position position="378"/>
    </location>
</feature>
<name>A0ABD3NZS5_9STRA</name>
<evidence type="ECO:0000256" key="1">
    <source>
        <dbReference type="ARBA" id="ARBA00005232"/>
    </source>
</evidence>
<gene>
    <name evidence="8" type="ORF">ACHAW5_003714</name>
</gene>
<comment type="similarity">
    <text evidence="1 5">Belongs to the carnitine/choline acetyltransferase family.</text>
</comment>
<feature type="compositionally biased region" description="Low complexity" evidence="6">
    <location>
        <begin position="20"/>
        <end position="33"/>
    </location>
</feature>
<feature type="region of interest" description="Disordered" evidence="6">
    <location>
        <begin position="708"/>
        <end position="742"/>
    </location>
</feature>
<evidence type="ECO:0000259" key="7">
    <source>
        <dbReference type="Pfam" id="PF00755"/>
    </source>
</evidence>
<dbReference type="Pfam" id="PF00755">
    <property type="entry name" value="Carn_acyltransf"/>
    <property type="match status" value="1"/>
</dbReference>
<dbReference type="PANTHER" id="PTHR22589">
    <property type="entry name" value="CARNITINE O-ACYLTRANSFERASE"/>
    <property type="match status" value="1"/>
</dbReference>
<comment type="caution">
    <text evidence="8">The sequence shown here is derived from an EMBL/GenBank/DDBJ whole genome shotgun (WGS) entry which is preliminary data.</text>
</comment>
<keyword evidence="9" id="KW-1185">Reference proteome</keyword>
<accession>A0ABD3NZS5</accession>
<dbReference type="InterPro" id="IPR023213">
    <property type="entry name" value="CAT-like_dom_sf"/>
</dbReference>
<reference evidence="8 9" key="1">
    <citation type="submission" date="2024-10" db="EMBL/GenBank/DDBJ databases">
        <title>Updated reference genomes for cyclostephanoid diatoms.</title>
        <authorList>
            <person name="Roberts W.R."/>
            <person name="Alverson A.J."/>
        </authorList>
    </citation>
    <scope>NUCLEOTIDE SEQUENCE [LARGE SCALE GENOMIC DNA]</scope>
    <source>
        <strain evidence="8 9">AJA276-08</strain>
    </source>
</reference>
<feature type="compositionally biased region" description="Low complexity" evidence="6">
    <location>
        <begin position="712"/>
        <end position="730"/>
    </location>
</feature>
<evidence type="ECO:0000256" key="3">
    <source>
        <dbReference type="ARBA" id="ARBA00023315"/>
    </source>
</evidence>
<evidence type="ECO:0000256" key="2">
    <source>
        <dbReference type="ARBA" id="ARBA00022679"/>
    </source>
</evidence>
<dbReference type="InterPro" id="IPR039551">
    <property type="entry name" value="Cho/carn_acyl_trans"/>
</dbReference>
<evidence type="ECO:0000256" key="4">
    <source>
        <dbReference type="PIRSR" id="PIRSR600542-1"/>
    </source>
</evidence>
<feature type="region of interest" description="Disordered" evidence="6">
    <location>
        <begin position="1"/>
        <end position="33"/>
    </location>
</feature>
<proteinExistence type="inferred from homology"/>
<feature type="domain" description="Choline/carnitine acyltransferase" evidence="7">
    <location>
        <begin position="61"/>
        <end position="663"/>
    </location>
</feature>